<keyword evidence="2" id="KW-1185">Reference proteome</keyword>
<evidence type="ECO:0000313" key="3">
    <source>
        <dbReference type="RefSeq" id="XP_024885916.1"/>
    </source>
</evidence>
<accession>A0A6J1QYG4</accession>
<dbReference type="AlphaFoldDB" id="A0A6J1QYG4"/>
<evidence type="ECO:0000313" key="2">
    <source>
        <dbReference type="Proteomes" id="UP000504618"/>
    </source>
</evidence>
<dbReference type="RefSeq" id="XP_024885916.1">
    <property type="nucleotide sequence ID" value="XM_025030148.1"/>
</dbReference>
<reference evidence="3" key="1">
    <citation type="submission" date="2025-08" db="UniProtKB">
        <authorList>
            <consortium name="RefSeq"/>
        </authorList>
    </citation>
    <scope>IDENTIFICATION</scope>
    <source>
        <tissue evidence="3">Whole body</tissue>
    </source>
</reference>
<dbReference type="Proteomes" id="UP000504618">
    <property type="component" value="Unplaced"/>
</dbReference>
<protein>
    <submittedName>
        <fullName evidence="3">Mucin-2-like</fullName>
    </submittedName>
</protein>
<evidence type="ECO:0000256" key="1">
    <source>
        <dbReference type="SAM" id="MobiDB-lite"/>
    </source>
</evidence>
<feature type="region of interest" description="Disordered" evidence="1">
    <location>
        <begin position="104"/>
        <end position="146"/>
    </location>
</feature>
<gene>
    <name evidence="3" type="primary">LOC112463648</name>
</gene>
<proteinExistence type="predicted"/>
<organism evidence="2 3">
    <name type="scientific">Temnothorax curvispinosus</name>
    <dbReference type="NCBI Taxonomy" id="300111"/>
    <lineage>
        <taxon>Eukaryota</taxon>
        <taxon>Metazoa</taxon>
        <taxon>Ecdysozoa</taxon>
        <taxon>Arthropoda</taxon>
        <taxon>Hexapoda</taxon>
        <taxon>Insecta</taxon>
        <taxon>Pterygota</taxon>
        <taxon>Neoptera</taxon>
        <taxon>Endopterygota</taxon>
        <taxon>Hymenoptera</taxon>
        <taxon>Apocrita</taxon>
        <taxon>Aculeata</taxon>
        <taxon>Formicoidea</taxon>
        <taxon>Formicidae</taxon>
        <taxon>Myrmicinae</taxon>
        <taxon>Temnothorax</taxon>
    </lineage>
</organism>
<dbReference type="GeneID" id="112463648"/>
<feature type="non-terminal residue" evidence="3">
    <location>
        <position position="1"/>
    </location>
</feature>
<feature type="region of interest" description="Disordered" evidence="1">
    <location>
        <begin position="1"/>
        <end position="61"/>
    </location>
</feature>
<name>A0A6J1QYG4_9HYME</name>
<sequence>FRGRYDPAHWATTYPAPKSKALPVNLTPAPESKTLPPTTASAPSIPAPVTPTPAFVDPTPVPISKTKDRIVITKVETLPPGKRLLLNKSRTKWRFTPIARWGHTDPATLQSVENRSPSIPRSTPDQPSPTPAPVPVGTSRDTNSSSKVETYLPWKLIPITDPVPENVSAPEIQAKDVIPISRIETFLPWKLYPIDLPPRAPRVRRPLRPIDPVNSVATQTDHLFKTPIRPRFLKTRLSPIPSTPIGRPRTPGRNLVVPRENIITQLFKDS</sequence>
<feature type="compositionally biased region" description="Polar residues" evidence="1">
    <location>
        <begin position="107"/>
        <end position="125"/>
    </location>
</feature>